<protein>
    <submittedName>
        <fullName evidence="1">S-formylglutathione hydrolase frmB</fullName>
        <ecNumber evidence="1">3.1.2.12</ecNumber>
    </submittedName>
</protein>
<dbReference type="Pfam" id="PF00756">
    <property type="entry name" value="Esterase"/>
    <property type="match status" value="1"/>
</dbReference>
<dbReference type="PANTHER" id="PTHR48098:SF1">
    <property type="entry name" value="DIACYLGLYCEROL ACYLTRANSFERASE_MYCOLYLTRANSFERASE AG85A"/>
    <property type="match status" value="1"/>
</dbReference>
<accession>A0A378MG45</accession>
<reference evidence="1 2" key="1">
    <citation type="submission" date="2018-06" db="EMBL/GenBank/DDBJ databases">
        <authorList>
            <consortium name="Pathogen Informatics"/>
            <person name="Doyle S."/>
        </authorList>
    </citation>
    <scope>NUCLEOTIDE SEQUENCE [LARGE SCALE GENOMIC DNA]</scope>
    <source>
        <strain evidence="2">NCTC 10815</strain>
    </source>
</reference>
<evidence type="ECO:0000313" key="1">
    <source>
        <dbReference type="EMBL" id="STY45347.1"/>
    </source>
</evidence>
<dbReference type="InterPro" id="IPR029058">
    <property type="entry name" value="AB_hydrolase_fold"/>
</dbReference>
<sequence>MAVSSLRIFSDSLALHIELNVWLPDNVSGEKAIPVLYLLHGLTDDHNGYLLHSPLMKYVNEMPVAVVMPQVHRSYYTDMKQGGKYWTFVSQELPQKLKQWYRISDKPEDTFVAGLSMGGYAALKWALRYPHKIKAAWALSPAVDITDMRKRMPEREEEFQWIFGSISEFESSENNLFHLLRQTDDNVTLPAMKQYCGRQDYLYEDNKRFQELAEAKWGNYEFYESDGEHDWDFWYPNFEHVFSEIKQYLHH</sequence>
<proteinExistence type="predicted"/>
<dbReference type="RefSeq" id="WP_003757941.1">
    <property type="nucleotide sequence ID" value="NZ_CABKNG010000002.1"/>
</dbReference>
<dbReference type="EMBL" id="UGPG01000001">
    <property type="protein sequence ID" value="STY45347.1"/>
    <property type="molecule type" value="Genomic_DNA"/>
</dbReference>
<dbReference type="PANTHER" id="PTHR48098">
    <property type="entry name" value="ENTEROCHELIN ESTERASE-RELATED"/>
    <property type="match status" value="1"/>
</dbReference>
<gene>
    <name evidence="1" type="primary">frmB_2</name>
    <name evidence="1" type="ORF">NCTC10815_02723</name>
</gene>
<dbReference type="EC" id="3.1.2.12" evidence="1"/>
<evidence type="ECO:0000313" key="2">
    <source>
        <dbReference type="Proteomes" id="UP000254879"/>
    </source>
</evidence>
<dbReference type="Gene3D" id="3.40.50.1820">
    <property type="entry name" value="alpha/beta hydrolase"/>
    <property type="match status" value="1"/>
</dbReference>
<dbReference type="Proteomes" id="UP000254879">
    <property type="component" value="Unassembled WGS sequence"/>
</dbReference>
<dbReference type="GO" id="GO:0018738">
    <property type="term" value="F:S-formylglutathione hydrolase activity"/>
    <property type="evidence" value="ECO:0007669"/>
    <property type="project" value="UniProtKB-EC"/>
</dbReference>
<name>A0A378MG45_LISGR</name>
<dbReference type="InterPro" id="IPR050583">
    <property type="entry name" value="Mycobacterial_A85_antigen"/>
</dbReference>
<dbReference type="SUPFAM" id="SSF53474">
    <property type="entry name" value="alpha/beta-Hydrolases"/>
    <property type="match status" value="1"/>
</dbReference>
<dbReference type="InterPro" id="IPR000801">
    <property type="entry name" value="Esterase-like"/>
</dbReference>
<dbReference type="GO" id="GO:0016747">
    <property type="term" value="F:acyltransferase activity, transferring groups other than amino-acyl groups"/>
    <property type="evidence" value="ECO:0007669"/>
    <property type="project" value="TreeGrafter"/>
</dbReference>
<organism evidence="1 2">
    <name type="scientific">Listeria grayi</name>
    <name type="common">Listeria murrayi</name>
    <dbReference type="NCBI Taxonomy" id="1641"/>
    <lineage>
        <taxon>Bacteria</taxon>
        <taxon>Bacillati</taxon>
        <taxon>Bacillota</taxon>
        <taxon>Bacilli</taxon>
        <taxon>Bacillales</taxon>
        <taxon>Listeriaceae</taxon>
        <taxon>Listeria</taxon>
    </lineage>
</organism>
<dbReference type="AlphaFoldDB" id="A0A378MG45"/>
<keyword evidence="1" id="KW-0378">Hydrolase</keyword>